<evidence type="ECO:0000256" key="1">
    <source>
        <dbReference type="ARBA" id="ARBA00008455"/>
    </source>
</evidence>
<dbReference type="EMBL" id="CAXDID020000139">
    <property type="protein sequence ID" value="CAL6038516.1"/>
    <property type="molecule type" value="Genomic_DNA"/>
</dbReference>
<dbReference type="GO" id="GO:0008234">
    <property type="term" value="F:cysteine-type peptidase activity"/>
    <property type="evidence" value="ECO:0007669"/>
    <property type="project" value="InterPro"/>
</dbReference>
<name>A0AA86R5W9_9EUKA</name>
<feature type="domain" description="Peptidase C1A papain C-terminal" evidence="2">
    <location>
        <begin position="79"/>
        <end position="366"/>
    </location>
</feature>
<comment type="similarity">
    <text evidence="1">Belongs to the peptidase C1 family.</text>
</comment>
<dbReference type="Proteomes" id="UP001642409">
    <property type="component" value="Unassembled WGS sequence"/>
</dbReference>
<sequence length="383" mass="43837">MDCHEVFRIYVSNFKLVKFDRISYTDQLSNVCYHYQKFGCIYSWSNRNSIFMLSLRRIANICQNEYCLAVDPIQKNIFLPESVDFRSLGLIVPQDHLFCDACWATVCTSVLNVLIQRGRLLSNSSSLKQDFSNMISSKSSGNTGTHYKIKIDQLKQQFSQFKTSFSYSLPKEFDSVSVSFLLQNSFGVNRKCRGGDASVLLFQIENYFQTIESKANYPVKMFTQNQTGLFKDISSVKFKPFASYKVMGKKNLFTPSIHLFQNYKSGFDEKAVLRVKKYLALGYPVIGAMNYDHNFTTKYTGGIASNICIKSKLDHQIMFAGYTRINDTEVWILQNTKGDKWGDNGFFYIEIGSNAFCAEQLAIGVIAKTLDEETQHNDIKHDV</sequence>
<evidence type="ECO:0000313" key="5">
    <source>
        <dbReference type="Proteomes" id="UP001642409"/>
    </source>
</evidence>
<dbReference type="Pfam" id="PF00112">
    <property type="entry name" value="Peptidase_C1"/>
    <property type="match status" value="1"/>
</dbReference>
<reference evidence="4 5" key="2">
    <citation type="submission" date="2024-07" db="EMBL/GenBank/DDBJ databases">
        <authorList>
            <person name="Akdeniz Z."/>
        </authorList>
    </citation>
    <scope>NUCLEOTIDE SEQUENCE [LARGE SCALE GENOMIC DNA]</scope>
</reference>
<evidence type="ECO:0000313" key="3">
    <source>
        <dbReference type="EMBL" id="CAI9972284.1"/>
    </source>
</evidence>
<dbReference type="InterPro" id="IPR013128">
    <property type="entry name" value="Peptidase_C1A"/>
</dbReference>
<dbReference type="SUPFAM" id="SSF54001">
    <property type="entry name" value="Cysteine proteinases"/>
    <property type="match status" value="1"/>
</dbReference>
<dbReference type="EMBL" id="CATOUU010001104">
    <property type="protein sequence ID" value="CAI9972284.1"/>
    <property type="molecule type" value="Genomic_DNA"/>
</dbReference>
<dbReference type="AlphaFoldDB" id="A0AA86R5W9"/>
<gene>
    <name evidence="4" type="ORF">HINF_LOCUS37408</name>
    <name evidence="3" type="ORF">HINF_LOCUS59929</name>
</gene>
<dbReference type="SMART" id="SM00645">
    <property type="entry name" value="Pept_C1"/>
    <property type="match status" value="1"/>
</dbReference>
<dbReference type="PANTHER" id="PTHR12411">
    <property type="entry name" value="CYSTEINE PROTEASE FAMILY C1-RELATED"/>
    <property type="match status" value="1"/>
</dbReference>
<protein>
    <submittedName>
        <fullName evidence="3">Cathepsin L</fullName>
    </submittedName>
    <submittedName>
        <fullName evidence="4">Cathepsin_L</fullName>
    </submittedName>
</protein>
<dbReference type="InterPro" id="IPR000668">
    <property type="entry name" value="Peptidase_C1A_C"/>
</dbReference>
<evidence type="ECO:0000313" key="4">
    <source>
        <dbReference type="EMBL" id="CAL6038516.1"/>
    </source>
</evidence>
<accession>A0AA86R5W9</accession>
<keyword evidence="5" id="KW-1185">Reference proteome</keyword>
<dbReference type="InterPro" id="IPR038765">
    <property type="entry name" value="Papain-like_cys_pep_sf"/>
</dbReference>
<dbReference type="GO" id="GO:0006508">
    <property type="term" value="P:proteolysis"/>
    <property type="evidence" value="ECO:0007669"/>
    <property type="project" value="InterPro"/>
</dbReference>
<dbReference type="Gene3D" id="3.90.70.10">
    <property type="entry name" value="Cysteine proteinases"/>
    <property type="match status" value="1"/>
</dbReference>
<comment type="caution">
    <text evidence="3">The sequence shown here is derived from an EMBL/GenBank/DDBJ whole genome shotgun (WGS) entry which is preliminary data.</text>
</comment>
<proteinExistence type="inferred from homology"/>
<evidence type="ECO:0000259" key="2">
    <source>
        <dbReference type="SMART" id="SM00645"/>
    </source>
</evidence>
<organism evidence="3">
    <name type="scientific">Hexamita inflata</name>
    <dbReference type="NCBI Taxonomy" id="28002"/>
    <lineage>
        <taxon>Eukaryota</taxon>
        <taxon>Metamonada</taxon>
        <taxon>Diplomonadida</taxon>
        <taxon>Hexamitidae</taxon>
        <taxon>Hexamitinae</taxon>
        <taxon>Hexamita</taxon>
    </lineage>
</organism>
<reference evidence="3" key="1">
    <citation type="submission" date="2023-06" db="EMBL/GenBank/DDBJ databases">
        <authorList>
            <person name="Kurt Z."/>
        </authorList>
    </citation>
    <scope>NUCLEOTIDE SEQUENCE</scope>
</reference>